<feature type="compositionally biased region" description="Low complexity" evidence="1">
    <location>
        <begin position="29"/>
        <end position="43"/>
    </location>
</feature>
<reference evidence="3" key="2">
    <citation type="journal article" date="2018" name="Plant J.">
        <title>The Sorghum bicolor reference genome: improved assembly, gene annotations, a transcriptome atlas, and signatures of genome organization.</title>
        <authorList>
            <person name="McCormick R.F."/>
            <person name="Truong S.K."/>
            <person name="Sreedasyam A."/>
            <person name="Jenkins J."/>
            <person name="Shu S."/>
            <person name="Sims D."/>
            <person name="Kennedy M."/>
            <person name="Amirebrahimi M."/>
            <person name="Weers B.D."/>
            <person name="McKinley B."/>
            <person name="Mattison A."/>
            <person name="Morishige D.T."/>
            <person name="Grimwood J."/>
            <person name="Schmutz J."/>
            <person name="Mullet J.E."/>
        </authorList>
    </citation>
    <scope>NUCLEOTIDE SEQUENCE [LARGE SCALE GENOMIC DNA]</scope>
    <source>
        <strain evidence="3">cv. BTx623</strain>
    </source>
</reference>
<proteinExistence type="predicted"/>
<dbReference type="AlphaFoldDB" id="A0A1Z5RC28"/>
<reference evidence="2 3" key="1">
    <citation type="journal article" date="2009" name="Nature">
        <title>The Sorghum bicolor genome and the diversification of grasses.</title>
        <authorList>
            <person name="Paterson A.H."/>
            <person name="Bowers J.E."/>
            <person name="Bruggmann R."/>
            <person name="Dubchak I."/>
            <person name="Grimwood J."/>
            <person name="Gundlach H."/>
            <person name="Haberer G."/>
            <person name="Hellsten U."/>
            <person name="Mitros T."/>
            <person name="Poliakov A."/>
            <person name="Schmutz J."/>
            <person name="Spannagl M."/>
            <person name="Tang H."/>
            <person name="Wang X."/>
            <person name="Wicker T."/>
            <person name="Bharti A.K."/>
            <person name="Chapman J."/>
            <person name="Feltus F.A."/>
            <person name="Gowik U."/>
            <person name="Grigoriev I.V."/>
            <person name="Lyons E."/>
            <person name="Maher C.A."/>
            <person name="Martis M."/>
            <person name="Narechania A."/>
            <person name="Otillar R.P."/>
            <person name="Penning B.W."/>
            <person name="Salamov A.A."/>
            <person name="Wang Y."/>
            <person name="Zhang L."/>
            <person name="Carpita N.C."/>
            <person name="Freeling M."/>
            <person name="Gingle A.R."/>
            <person name="Hash C.T."/>
            <person name="Keller B."/>
            <person name="Klein P."/>
            <person name="Kresovich S."/>
            <person name="McCann M.C."/>
            <person name="Ming R."/>
            <person name="Peterson D.G."/>
            <person name="Mehboob-ur-Rahman"/>
            <person name="Ware D."/>
            <person name="Westhoff P."/>
            <person name="Mayer K.F."/>
            <person name="Messing J."/>
            <person name="Rokhsar D.S."/>
        </authorList>
    </citation>
    <scope>NUCLEOTIDE SEQUENCE [LARGE SCALE GENOMIC DNA]</scope>
    <source>
        <strain evidence="3">cv. BTx623</strain>
    </source>
</reference>
<feature type="compositionally biased region" description="Polar residues" evidence="1">
    <location>
        <begin position="46"/>
        <end position="64"/>
    </location>
</feature>
<evidence type="ECO:0000313" key="3">
    <source>
        <dbReference type="Proteomes" id="UP000000768"/>
    </source>
</evidence>
<evidence type="ECO:0000313" key="2">
    <source>
        <dbReference type="EMBL" id="OQU81302.1"/>
    </source>
</evidence>
<dbReference type="Proteomes" id="UP000000768">
    <property type="component" value="Chromosome 6"/>
</dbReference>
<accession>A0A1Z5RC28</accession>
<dbReference type="Gramene" id="OQU81302">
    <property type="protein sequence ID" value="OQU81302"/>
    <property type="gene ID" value="SORBI_3006G038700"/>
</dbReference>
<sequence>MPAFLAPPISLRAVRSHAACRLRLLGISLPSSTPLPQLPLLPQDGAPSSRSRPVPQSCNYPQDPSSKKPVNEDLSPSSASKGARDKDAKPESRDATPCRWTICGEPVTGLVCGGNRLEP</sequence>
<dbReference type="InParanoid" id="A0A1Z5RC28"/>
<dbReference type="ExpressionAtlas" id="A0A1Z5RC28">
    <property type="expression patterns" value="baseline"/>
</dbReference>
<protein>
    <submittedName>
        <fullName evidence="2">Uncharacterized protein</fullName>
    </submittedName>
</protein>
<feature type="compositionally biased region" description="Basic and acidic residues" evidence="1">
    <location>
        <begin position="82"/>
        <end position="96"/>
    </location>
</feature>
<name>A0A1Z5RC28_SORBI</name>
<dbReference type="EMBL" id="CM000765">
    <property type="protein sequence ID" value="OQU81302.1"/>
    <property type="molecule type" value="Genomic_DNA"/>
</dbReference>
<gene>
    <name evidence="2" type="ORF">SORBI_3006G038700</name>
</gene>
<organism evidence="2 3">
    <name type="scientific">Sorghum bicolor</name>
    <name type="common">Sorghum</name>
    <name type="synonym">Sorghum vulgare</name>
    <dbReference type="NCBI Taxonomy" id="4558"/>
    <lineage>
        <taxon>Eukaryota</taxon>
        <taxon>Viridiplantae</taxon>
        <taxon>Streptophyta</taxon>
        <taxon>Embryophyta</taxon>
        <taxon>Tracheophyta</taxon>
        <taxon>Spermatophyta</taxon>
        <taxon>Magnoliopsida</taxon>
        <taxon>Liliopsida</taxon>
        <taxon>Poales</taxon>
        <taxon>Poaceae</taxon>
        <taxon>PACMAD clade</taxon>
        <taxon>Panicoideae</taxon>
        <taxon>Andropogonodae</taxon>
        <taxon>Andropogoneae</taxon>
        <taxon>Sorghinae</taxon>
        <taxon>Sorghum</taxon>
    </lineage>
</organism>
<keyword evidence="3" id="KW-1185">Reference proteome</keyword>
<evidence type="ECO:0000256" key="1">
    <source>
        <dbReference type="SAM" id="MobiDB-lite"/>
    </source>
</evidence>
<feature type="region of interest" description="Disordered" evidence="1">
    <location>
        <begin position="29"/>
        <end position="99"/>
    </location>
</feature>